<evidence type="ECO:0000313" key="3">
    <source>
        <dbReference type="Proteomes" id="UP001163064"/>
    </source>
</evidence>
<protein>
    <recommendedName>
        <fullName evidence="4">Secreted protein</fullName>
    </recommendedName>
</protein>
<dbReference type="EMBL" id="JAPHNL010000280">
    <property type="protein sequence ID" value="MCX3062719.1"/>
    <property type="molecule type" value="Genomic_DNA"/>
</dbReference>
<comment type="caution">
    <text evidence="2">The sequence shown here is derived from an EMBL/GenBank/DDBJ whole genome shotgun (WGS) entry which is preliminary data.</text>
</comment>
<dbReference type="RefSeq" id="WP_266603139.1">
    <property type="nucleotide sequence ID" value="NZ_JAPHNL010000280.1"/>
</dbReference>
<keyword evidence="3" id="KW-1185">Reference proteome</keyword>
<evidence type="ECO:0000313" key="2">
    <source>
        <dbReference type="EMBL" id="MCX3062719.1"/>
    </source>
</evidence>
<sequence>MISTRRALTAVLLAAGAAAIAAPAADAASLPITGGEPISPTATLDSVSTMAVPADQRAELPTASQQLNGLNRLNELHKATDLVAPVTNALPSLS</sequence>
<name>A0ABT3U078_9ACTN</name>
<evidence type="ECO:0000256" key="1">
    <source>
        <dbReference type="SAM" id="SignalP"/>
    </source>
</evidence>
<feature type="chain" id="PRO_5045447113" description="Secreted protein" evidence="1">
    <location>
        <begin position="28"/>
        <end position="94"/>
    </location>
</feature>
<dbReference type="InterPro" id="IPR006311">
    <property type="entry name" value="TAT_signal"/>
</dbReference>
<gene>
    <name evidence="2" type="ORF">OFY01_23765</name>
</gene>
<dbReference type="PROSITE" id="PS51318">
    <property type="entry name" value="TAT"/>
    <property type="match status" value="1"/>
</dbReference>
<accession>A0ABT3U078</accession>
<keyword evidence="1" id="KW-0732">Signal</keyword>
<evidence type="ECO:0008006" key="4">
    <source>
        <dbReference type="Google" id="ProtNLM"/>
    </source>
</evidence>
<organism evidence="2 3">
    <name type="scientific">Streptomyces beihaiensis</name>
    <dbReference type="NCBI Taxonomy" id="2984495"/>
    <lineage>
        <taxon>Bacteria</taxon>
        <taxon>Bacillati</taxon>
        <taxon>Actinomycetota</taxon>
        <taxon>Actinomycetes</taxon>
        <taxon>Kitasatosporales</taxon>
        <taxon>Streptomycetaceae</taxon>
        <taxon>Streptomyces</taxon>
    </lineage>
</organism>
<reference evidence="2" key="1">
    <citation type="submission" date="2022-10" db="EMBL/GenBank/DDBJ databases">
        <title>Streptomyces beihaiensis sp. nov., a chitin degrading actinobacterium, isolated from shrimp pond soil.</title>
        <authorList>
            <person name="Xie J."/>
            <person name="Shen N."/>
        </authorList>
    </citation>
    <scope>NUCLEOTIDE SEQUENCE</scope>
    <source>
        <strain evidence="2">GXMU-J5</strain>
    </source>
</reference>
<proteinExistence type="predicted"/>
<feature type="signal peptide" evidence="1">
    <location>
        <begin position="1"/>
        <end position="27"/>
    </location>
</feature>
<dbReference type="Proteomes" id="UP001163064">
    <property type="component" value="Unassembled WGS sequence"/>
</dbReference>